<dbReference type="RefSeq" id="XP_007701007.1">
    <property type="nucleotide sequence ID" value="XM_007702817.1"/>
</dbReference>
<dbReference type="AlphaFoldDB" id="M2T1N9"/>
<evidence type="ECO:0000313" key="2">
    <source>
        <dbReference type="Proteomes" id="UP000016934"/>
    </source>
</evidence>
<name>M2T1N9_COCSN</name>
<keyword evidence="2" id="KW-1185">Reference proteome</keyword>
<sequence length="123" mass="13477">MFTKPPLLLSASFSRSPQTLFHRANPHLALLSLLQSYLAHPSFPPLHPYLPHPHPFPTKNTTLKTPPALTLAPNTTYAYAYGHPCAIPTLPRPMLNASLPSSAHTVSSGFSPFRALKERDGKT</sequence>
<dbReference type="GeneID" id="19139101"/>
<reference evidence="2" key="2">
    <citation type="journal article" date="2013" name="PLoS Genet.">
        <title>Comparative genome structure, secondary metabolite, and effector coding capacity across Cochliobolus pathogens.</title>
        <authorList>
            <person name="Condon B.J."/>
            <person name="Leng Y."/>
            <person name="Wu D."/>
            <person name="Bushley K.E."/>
            <person name="Ohm R.A."/>
            <person name="Otillar R."/>
            <person name="Martin J."/>
            <person name="Schackwitz W."/>
            <person name="Grimwood J."/>
            <person name="MohdZainudin N."/>
            <person name="Xue C."/>
            <person name="Wang R."/>
            <person name="Manning V.A."/>
            <person name="Dhillon B."/>
            <person name="Tu Z.J."/>
            <person name="Steffenson B.J."/>
            <person name="Salamov A."/>
            <person name="Sun H."/>
            <person name="Lowry S."/>
            <person name="LaButti K."/>
            <person name="Han J."/>
            <person name="Copeland A."/>
            <person name="Lindquist E."/>
            <person name="Barry K."/>
            <person name="Schmutz J."/>
            <person name="Baker S.E."/>
            <person name="Ciuffetti L.M."/>
            <person name="Grigoriev I.V."/>
            <person name="Zhong S."/>
            <person name="Turgeon B.G."/>
        </authorList>
    </citation>
    <scope>NUCLEOTIDE SEQUENCE [LARGE SCALE GENOMIC DNA]</scope>
    <source>
        <strain evidence="2">ND90Pr / ATCC 201652</strain>
    </source>
</reference>
<accession>M2T1N9</accession>
<dbReference type="EMBL" id="KB445645">
    <property type="protein sequence ID" value="EMD62942.1"/>
    <property type="molecule type" value="Genomic_DNA"/>
</dbReference>
<organism evidence="1 2">
    <name type="scientific">Cochliobolus sativus (strain ND90Pr / ATCC 201652)</name>
    <name type="common">Common root rot and spot blotch fungus</name>
    <name type="synonym">Bipolaris sorokiniana</name>
    <dbReference type="NCBI Taxonomy" id="665912"/>
    <lineage>
        <taxon>Eukaryota</taxon>
        <taxon>Fungi</taxon>
        <taxon>Dikarya</taxon>
        <taxon>Ascomycota</taxon>
        <taxon>Pezizomycotina</taxon>
        <taxon>Dothideomycetes</taxon>
        <taxon>Pleosporomycetidae</taxon>
        <taxon>Pleosporales</taxon>
        <taxon>Pleosporineae</taxon>
        <taxon>Pleosporaceae</taxon>
        <taxon>Bipolaris</taxon>
    </lineage>
</organism>
<gene>
    <name evidence="1" type="ORF">COCSADRAFT_37826</name>
</gene>
<proteinExistence type="predicted"/>
<dbReference type="KEGG" id="bsc:COCSADRAFT_37826"/>
<protein>
    <submittedName>
        <fullName evidence="1">Uncharacterized protein</fullName>
    </submittedName>
</protein>
<dbReference type="HOGENOM" id="CLU_2015074_0_0_1"/>
<dbReference type="Proteomes" id="UP000016934">
    <property type="component" value="Unassembled WGS sequence"/>
</dbReference>
<evidence type="ECO:0000313" key="1">
    <source>
        <dbReference type="EMBL" id="EMD62942.1"/>
    </source>
</evidence>
<reference evidence="1 2" key="1">
    <citation type="journal article" date="2012" name="PLoS Pathog.">
        <title>Diverse lifestyles and strategies of plant pathogenesis encoded in the genomes of eighteen Dothideomycetes fungi.</title>
        <authorList>
            <person name="Ohm R.A."/>
            <person name="Feau N."/>
            <person name="Henrissat B."/>
            <person name="Schoch C.L."/>
            <person name="Horwitz B.A."/>
            <person name="Barry K.W."/>
            <person name="Condon B.J."/>
            <person name="Copeland A.C."/>
            <person name="Dhillon B."/>
            <person name="Glaser F."/>
            <person name="Hesse C.N."/>
            <person name="Kosti I."/>
            <person name="LaButti K."/>
            <person name="Lindquist E.A."/>
            <person name="Lucas S."/>
            <person name="Salamov A.A."/>
            <person name="Bradshaw R.E."/>
            <person name="Ciuffetti L."/>
            <person name="Hamelin R.C."/>
            <person name="Kema G.H.J."/>
            <person name="Lawrence C."/>
            <person name="Scott J.A."/>
            <person name="Spatafora J.W."/>
            <person name="Turgeon B.G."/>
            <person name="de Wit P.J.G.M."/>
            <person name="Zhong S."/>
            <person name="Goodwin S.B."/>
            <person name="Grigoriev I.V."/>
        </authorList>
    </citation>
    <scope>NUCLEOTIDE SEQUENCE [LARGE SCALE GENOMIC DNA]</scope>
    <source>
        <strain evidence="2">ND90Pr / ATCC 201652</strain>
    </source>
</reference>